<evidence type="ECO:0000256" key="1">
    <source>
        <dbReference type="ARBA" id="ARBA00022670"/>
    </source>
</evidence>
<dbReference type="PANTHER" id="PTHR43343:SF3">
    <property type="entry name" value="PROTEASE DO-LIKE 8, CHLOROPLASTIC"/>
    <property type="match status" value="1"/>
</dbReference>
<dbReference type="GO" id="GO:0004252">
    <property type="term" value="F:serine-type endopeptidase activity"/>
    <property type="evidence" value="ECO:0007669"/>
    <property type="project" value="InterPro"/>
</dbReference>
<feature type="transmembrane region" description="Helical" evidence="4">
    <location>
        <begin position="33"/>
        <end position="53"/>
    </location>
</feature>
<reference evidence="5 6" key="1">
    <citation type="submission" date="2019-01" db="EMBL/GenBank/DDBJ databases">
        <title>Sequencing the genomes of 1000 actinobacteria strains.</title>
        <authorList>
            <person name="Klenk H.-P."/>
        </authorList>
    </citation>
    <scope>NUCLEOTIDE SEQUENCE [LARGE SCALE GENOMIC DNA]</scope>
    <source>
        <strain evidence="5 6">DSM 43925</strain>
    </source>
</reference>
<keyword evidence="2" id="KW-0378">Hydrolase</keyword>
<dbReference type="SUPFAM" id="SSF50494">
    <property type="entry name" value="Trypsin-like serine proteases"/>
    <property type="match status" value="1"/>
</dbReference>
<dbReference type="InterPro" id="IPR001940">
    <property type="entry name" value="Peptidase_S1C"/>
</dbReference>
<gene>
    <name evidence="5" type="ORF">EDD27_0603</name>
</gene>
<dbReference type="InterPro" id="IPR009003">
    <property type="entry name" value="Peptidase_S1_PA"/>
</dbReference>
<dbReference type="PANTHER" id="PTHR43343">
    <property type="entry name" value="PEPTIDASE S12"/>
    <property type="match status" value="1"/>
</dbReference>
<proteinExistence type="predicted"/>
<keyword evidence="4" id="KW-1133">Transmembrane helix</keyword>
<organism evidence="5 6">
    <name type="scientific">Nonomuraea polychroma</name>
    <dbReference type="NCBI Taxonomy" id="46176"/>
    <lineage>
        <taxon>Bacteria</taxon>
        <taxon>Bacillati</taxon>
        <taxon>Actinomycetota</taxon>
        <taxon>Actinomycetes</taxon>
        <taxon>Streptosporangiales</taxon>
        <taxon>Streptosporangiaceae</taxon>
        <taxon>Nonomuraea</taxon>
    </lineage>
</organism>
<dbReference type="Proteomes" id="UP000284824">
    <property type="component" value="Unassembled WGS sequence"/>
</dbReference>
<evidence type="ECO:0000313" key="5">
    <source>
        <dbReference type="EMBL" id="RVX38308.1"/>
    </source>
</evidence>
<dbReference type="Gene3D" id="2.40.10.120">
    <property type="match status" value="1"/>
</dbReference>
<evidence type="ECO:0000256" key="4">
    <source>
        <dbReference type="SAM" id="Phobius"/>
    </source>
</evidence>
<dbReference type="EMBL" id="SAUN01000001">
    <property type="protein sequence ID" value="RVX38308.1"/>
    <property type="molecule type" value="Genomic_DNA"/>
</dbReference>
<dbReference type="Pfam" id="PF13365">
    <property type="entry name" value="Trypsin_2"/>
    <property type="match status" value="1"/>
</dbReference>
<name>A0A438LYI2_9ACTN</name>
<dbReference type="PRINTS" id="PR00834">
    <property type="entry name" value="PROTEASES2C"/>
</dbReference>
<dbReference type="GO" id="GO:0006508">
    <property type="term" value="P:proteolysis"/>
    <property type="evidence" value="ECO:0007669"/>
    <property type="project" value="UniProtKB-KW"/>
</dbReference>
<keyword evidence="1" id="KW-0645">Protease</keyword>
<keyword evidence="6" id="KW-1185">Reference proteome</keyword>
<feature type="region of interest" description="Disordered" evidence="3">
    <location>
        <begin position="1"/>
        <end position="28"/>
    </location>
</feature>
<dbReference type="RefSeq" id="WP_206641203.1">
    <property type="nucleotide sequence ID" value="NZ_SAUN01000001.1"/>
</dbReference>
<keyword evidence="4" id="KW-0812">Transmembrane</keyword>
<dbReference type="AlphaFoldDB" id="A0A438LYI2"/>
<protein>
    <submittedName>
        <fullName evidence="5">Trypsin-like peptidase</fullName>
    </submittedName>
</protein>
<evidence type="ECO:0000313" key="6">
    <source>
        <dbReference type="Proteomes" id="UP000284824"/>
    </source>
</evidence>
<dbReference type="InterPro" id="IPR051201">
    <property type="entry name" value="Chloro_Bact_Ser_Proteases"/>
</dbReference>
<accession>A0A438LYI2</accession>
<keyword evidence="4" id="KW-0472">Membrane</keyword>
<evidence type="ECO:0000256" key="3">
    <source>
        <dbReference type="SAM" id="MobiDB-lite"/>
    </source>
</evidence>
<sequence>MSVPTFEPRETHAYPAPAPHGPAHRARRGGGRVLAASVAIVAAVAAAGAGGYLGGRDVARASVPAAAPAVVPAVSGAAVNAPAILAKIEPSIVTVRTRSVGVNALMEPVAEQGTGTGFVIGADGLIATNNHVVEGAQAITVTLRDGRTSTAKVLRSDPAADLAVLRVNATDLPVAPLGDSSTLKVGDPVIAIGNALALPGGPTVTEGIVSALDRTVQTDAGARLQHVIQTDAAINPGNSGGPLVDASGRIVGINTAAAGDAQNIGFAIAINGARHTIDDLLA</sequence>
<evidence type="ECO:0000256" key="2">
    <source>
        <dbReference type="ARBA" id="ARBA00022801"/>
    </source>
</evidence>
<comment type="caution">
    <text evidence="5">The sequence shown here is derived from an EMBL/GenBank/DDBJ whole genome shotgun (WGS) entry which is preliminary data.</text>
</comment>